<accession>A0AAE0G7L7</accession>
<name>A0AAE0G7L7_9CHLO</name>
<dbReference type="AlphaFoldDB" id="A0AAE0G7L7"/>
<comment type="caution">
    <text evidence="1">The sequence shown here is derived from an EMBL/GenBank/DDBJ whole genome shotgun (WGS) entry which is preliminary data.</text>
</comment>
<dbReference type="EMBL" id="LGRX02008667">
    <property type="protein sequence ID" value="KAK3273041.1"/>
    <property type="molecule type" value="Genomic_DNA"/>
</dbReference>
<proteinExistence type="predicted"/>
<dbReference type="Proteomes" id="UP001190700">
    <property type="component" value="Unassembled WGS sequence"/>
</dbReference>
<evidence type="ECO:0000313" key="2">
    <source>
        <dbReference type="Proteomes" id="UP001190700"/>
    </source>
</evidence>
<sequence length="107" mass="12091">MCSQAIEDVGLKLEGDALCRAGDFERAFSQYADALAKVGGSAAKNKLQSWWSISGTAYHRLSFQQVTLWETILKDLMFVCHTLGRSHEVERMRVELLQIQIVSRVMN</sequence>
<organism evidence="1 2">
    <name type="scientific">Cymbomonas tetramitiformis</name>
    <dbReference type="NCBI Taxonomy" id="36881"/>
    <lineage>
        <taxon>Eukaryota</taxon>
        <taxon>Viridiplantae</taxon>
        <taxon>Chlorophyta</taxon>
        <taxon>Pyramimonadophyceae</taxon>
        <taxon>Pyramimonadales</taxon>
        <taxon>Pyramimonadaceae</taxon>
        <taxon>Cymbomonas</taxon>
    </lineage>
</organism>
<reference evidence="1 2" key="1">
    <citation type="journal article" date="2015" name="Genome Biol. Evol.">
        <title>Comparative Genomics of a Bacterivorous Green Alga Reveals Evolutionary Causalities and Consequences of Phago-Mixotrophic Mode of Nutrition.</title>
        <authorList>
            <person name="Burns J.A."/>
            <person name="Paasch A."/>
            <person name="Narechania A."/>
            <person name="Kim E."/>
        </authorList>
    </citation>
    <scope>NUCLEOTIDE SEQUENCE [LARGE SCALE GENOMIC DNA]</scope>
    <source>
        <strain evidence="1 2">PLY_AMNH</strain>
    </source>
</reference>
<gene>
    <name evidence="1" type="ORF">CYMTET_18702</name>
</gene>
<evidence type="ECO:0000313" key="1">
    <source>
        <dbReference type="EMBL" id="KAK3273041.1"/>
    </source>
</evidence>
<keyword evidence="2" id="KW-1185">Reference proteome</keyword>
<protein>
    <submittedName>
        <fullName evidence="1">Uncharacterized protein</fullName>
    </submittedName>
</protein>